<accession>A0A9X3WK96</accession>
<dbReference type="PROSITE" id="PS00217">
    <property type="entry name" value="SUGAR_TRANSPORT_2"/>
    <property type="match status" value="1"/>
</dbReference>
<keyword evidence="3" id="KW-0813">Transport</keyword>
<dbReference type="Gene3D" id="1.20.1250.20">
    <property type="entry name" value="MFS general substrate transporter like domains"/>
    <property type="match status" value="1"/>
</dbReference>
<dbReference type="GO" id="GO:0022857">
    <property type="term" value="F:transmembrane transporter activity"/>
    <property type="evidence" value="ECO:0007669"/>
    <property type="project" value="InterPro"/>
</dbReference>
<keyword evidence="11" id="KW-1185">Reference proteome</keyword>
<dbReference type="PROSITE" id="PS00216">
    <property type="entry name" value="SUGAR_TRANSPORT_1"/>
    <property type="match status" value="1"/>
</dbReference>
<feature type="transmembrane region" description="Helical" evidence="8">
    <location>
        <begin position="323"/>
        <end position="346"/>
    </location>
</feature>
<feature type="transmembrane region" description="Helical" evidence="8">
    <location>
        <begin position="231"/>
        <end position="257"/>
    </location>
</feature>
<feature type="transmembrane region" description="Helical" evidence="8">
    <location>
        <begin position="61"/>
        <end position="81"/>
    </location>
</feature>
<dbReference type="GO" id="GO:0005886">
    <property type="term" value="C:plasma membrane"/>
    <property type="evidence" value="ECO:0007669"/>
    <property type="project" value="UniProtKB-SubCell"/>
</dbReference>
<dbReference type="PANTHER" id="PTHR43124">
    <property type="entry name" value="PURINE EFFLUX PUMP PBUE"/>
    <property type="match status" value="1"/>
</dbReference>
<dbReference type="InterPro" id="IPR036259">
    <property type="entry name" value="MFS_trans_sf"/>
</dbReference>
<dbReference type="InterPro" id="IPR005829">
    <property type="entry name" value="Sugar_transporter_CS"/>
</dbReference>
<protein>
    <submittedName>
        <fullName evidence="10">MFS transporter</fullName>
    </submittedName>
</protein>
<dbReference type="InterPro" id="IPR001958">
    <property type="entry name" value="Tet-R_TetA/multi-R_MdtG-like"/>
</dbReference>
<sequence>MTSTLDSKNTGKQQDEIHEKRWAIVSLASIPLIMTLGNSMLIPVLPLMEKELDISKFQSSLIITVYSIVAIFLIPLAGFLSDRYGRKVVIIPSLLLSGIGGLISWYAAWKLDSAYPIILLGRVLQGVGVSGTAPIVLPLVGDMFKREKDVSSTLGLVETANTFGKVLSPILGALLAGFIWYLPFLSIPIFCLFSAILVLLLVKKPKNDKKGPKLHDFWLNTKKAFHKHGSWLFAVFIIGAILMFILFGVLFYLSSVLEDTYKIDGVKKGFYLAGPLAALCLASYITGKVIKDNLVKMKWITFFGIMLSTGAVIAVQFSEQFVYLLIVFLICGVGIGVSLPCLDALITESISKAVRGTITCIYSSARYMGVAAGPPATALFMKTNLIWMVVTFAALAFIAGLLAFRTIKPQGGGSQSSSSLFNKFEIKKPD</sequence>
<feature type="transmembrane region" description="Helical" evidence="8">
    <location>
        <begin position="162"/>
        <end position="181"/>
    </location>
</feature>
<feature type="transmembrane region" description="Helical" evidence="8">
    <location>
        <begin position="114"/>
        <end position="141"/>
    </location>
</feature>
<evidence type="ECO:0000313" key="10">
    <source>
        <dbReference type="EMBL" id="MDC3420180.1"/>
    </source>
</evidence>
<proteinExistence type="inferred from homology"/>
<keyword evidence="7 8" id="KW-0472">Membrane</keyword>
<evidence type="ECO:0000256" key="2">
    <source>
        <dbReference type="ARBA" id="ARBA00007520"/>
    </source>
</evidence>
<keyword evidence="5 8" id="KW-0812">Transmembrane</keyword>
<dbReference type="CDD" id="cd17474">
    <property type="entry name" value="MFS_YfmO_like"/>
    <property type="match status" value="1"/>
</dbReference>
<dbReference type="EMBL" id="JAMQJZ010000004">
    <property type="protein sequence ID" value="MDC3420180.1"/>
    <property type="molecule type" value="Genomic_DNA"/>
</dbReference>
<dbReference type="InterPro" id="IPR011701">
    <property type="entry name" value="MFS"/>
</dbReference>
<dbReference type="Pfam" id="PF07690">
    <property type="entry name" value="MFS_1"/>
    <property type="match status" value="1"/>
</dbReference>
<organism evidence="10 11">
    <name type="scientific">Aquibacillus koreensis</name>
    <dbReference type="NCBI Taxonomy" id="279446"/>
    <lineage>
        <taxon>Bacteria</taxon>
        <taxon>Bacillati</taxon>
        <taxon>Bacillota</taxon>
        <taxon>Bacilli</taxon>
        <taxon>Bacillales</taxon>
        <taxon>Bacillaceae</taxon>
        <taxon>Aquibacillus</taxon>
    </lineage>
</organism>
<feature type="transmembrane region" description="Helical" evidence="8">
    <location>
        <begin position="269"/>
        <end position="287"/>
    </location>
</feature>
<evidence type="ECO:0000256" key="1">
    <source>
        <dbReference type="ARBA" id="ARBA00004651"/>
    </source>
</evidence>
<feature type="transmembrane region" description="Helical" evidence="8">
    <location>
        <begin position="21"/>
        <end position="41"/>
    </location>
</feature>
<dbReference type="PANTHER" id="PTHR43124:SF3">
    <property type="entry name" value="CHLORAMPHENICOL EFFLUX PUMP RV0191"/>
    <property type="match status" value="1"/>
</dbReference>
<dbReference type="PRINTS" id="PR01035">
    <property type="entry name" value="TCRTETA"/>
</dbReference>
<dbReference type="AlphaFoldDB" id="A0A9X3WK96"/>
<gene>
    <name evidence="10" type="ORF">NC661_07330</name>
</gene>
<reference evidence="10" key="1">
    <citation type="submission" date="2022-06" db="EMBL/GenBank/DDBJ databases">
        <title>Aquibacillus sp. a new bacterium isolated from soil saline samples.</title>
        <authorList>
            <person name="Galisteo C."/>
            <person name="De La Haba R."/>
            <person name="Sanchez-Porro C."/>
            <person name="Ventosa A."/>
        </authorList>
    </citation>
    <scope>NUCLEOTIDE SEQUENCE</scope>
    <source>
        <strain evidence="10">JCM 12387</strain>
    </source>
</reference>
<keyword evidence="6 8" id="KW-1133">Transmembrane helix</keyword>
<comment type="similarity">
    <text evidence="2">Belongs to the major facilitator superfamily. TCR/Tet family.</text>
</comment>
<comment type="subcellular location">
    <subcellularLocation>
        <location evidence="1">Cell membrane</location>
        <topology evidence="1">Multi-pass membrane protein</topology>
    </subcellularLocation>
</comment>
<evidence type="ECO:0000256" key="6">
    <source>
        <dbReference type="ARBA" id="ARBA00022989"/>
    </source>
</evidence>
<evidence type="ECO:0000256" key="7">
    <source>
        <dbReference type="ARBA" id="ARBA00023136"/>
    </source>
</evidence>
<feature type="transmembrane region" description="Helical" evidence="8">
    <location>
        <begin position="187"/>
        <end position="203"/>
    </location>
</feature>
<evidence type="ECO:0000256" key="5">
    <source>
        <dbReference type="ARBA" id="ARBA00022692"/>
    </source>
</evidence>
<name>A0A9X3WK96_9BACI</name>
<feature type="transmembrane region" description="Helical" evidence="8">
    <location>
        <begin position="88"/>
        <end position="108"/>
    </location>
</feature>
<evidence type="ECO:0000313" key="11">
    <source>
        <dbReference type="Proteomes" id="UP001145072"/>
    </source>
</evidence>
<feature type="domain" description="Major facilitator superfamily (MFS) profile" evidence="9">
    <location>
        <begin position="23"/>
        <end position="411"/>
    </location>
</feature>
<evidence type="ECO:0000259" key="9">
    <source>
        <dbReference type="PROSITE" id="PS50850"/>
    </source>
</evidence>
<dbReference type="PROSITE" id="PS50850">
    <property type="entry name" value="MFS"/>
    <property type="match status" value="1"/>
</dbReference>
<dbReference type="InterPro" id="IPR020846">
    <property type="entry name" value="MFS_dom"/>
</dbReference>
<evidence type="ECO:0000256" key="8">
    <source>
        <dbReference type="SAM" id="Phobius"/>
    </source>
</evidence>
<dbReference type="SUPFAM" id="SSF103473">
    <property type="entry name" value="MFS general substrate transporter"/>
    <property type="match status" value="1"/>
</dbReference>
<dbReference type="InterPro" id="IPR050189">
    <property type="entry name" value="MFS_Efflux_Transporters"/>
</dbReference>
<evidence type="ECO:0000256" key="3">
    <source>
        <dbReference type="ARBA" id="ARBA00022448"/>
    </source>
</evidence>
<dbReference type="Proteomes" id="UP001145072">
    <property type="component" value="Unassembled WGS sequence"/>
</dbReference>
<feature type="transmembrane region" description="Helical" evidence="8">
    <location>
        <begin position="385"/>
        <end position="404"/>
    </location>
</feature>
<keyword evidence="4" id="KW-1003">Cell membrane</keyword>
<feature type="transmembrane region" description="Helical" evidence="8">
    <location>
        <begin position="299"/>
        <end position="317"/>
    </location>
</feature>
<comment type="caution">
    <text evidence="10">The sequence shown here is derived from an EMBL/GenBank/DDBJ whole genome shotgun (WGS) entry which is preliminary data.</text>
</comment>
<dbReference type="RefSeq" id="WP_259868307.1">
    <property type="nucleotide sequence ID" value="NZ_JAMQJZ010000004.1"/>
</dbReference>
<evidence type="ECO:0000256" key="4">
    <source>
        <dbReference type="ARBA" id="ARBA00022475"/>
    </source>
</evidence>